<organism evidence="2">
    <name type="scientific">Salmonella enterica</name>
    <name type="common">Salmonella choleraesuis</name>
    <dbReference type="NCBI Taxonomy" id="28901"/>
    <lineage>
        <taxon>Bacteria</taxon>
        <taxon>Pseudomonadati</taxon>
        <taxon>Pseudomonadota</taxon>
        <taxon>Gammaproteobacteria</taxon>
        <taxon>Enterobacterales</taxon>
        <taxon>Enterobacteriaceae</taxon>
        <taxon>Salmonella</taxon>
    </lineage>
</organism>
<sequence>MKRLNKSIICILLAASSSSAFAGEYTQTGYITEVKANEQGDVCDIMISSTPTSAGFQGGQWSCNSIVSQNMFKVAKLAKIMGYKGSITLEGNGATYKPVYSIDIIL</sequence>
<comment type="caution">
    <text evidence="2">The sequence shown here is derived from an EMBL/GenBank/DDBJ whole genome shotgun (WGS) entry which is preliminary data.</text>
</comment>
<dbReference type="Proteomes" id="UP000885364">
    <property type="component" value="Unassembled WGS sequence"/>
</dbReference>
<keyword evidence="1" id="KW-0732">Signal</keyword>
<protein>
    <submittedName>
        <fullName evidence="2">Uncharacterized protein</fullName>
    </submittedName>
</protein>
<evidence type="ECO:0000256" key="1">
    <source>
        <dbReference type="SAM" id="SignalP"/>
    </source>
</evidence>
<proteinExistence type="predicted"/>
<name>A0A3K8YD61_SALER</name>
<dbReference type="EMBL" id="ROVY01000097">
    <property type="protein sequence ID" value="MHI24143.1"/>
    <property type="molecule type" value="Genomic_DNA"/>
</dbReference>
<feature type="chain" id="PRO_5018296956" evidence="1">
    <location>
        <begin position="23"/>
        <end position="106"/>
    </location>
</feature>
<dbReference type="AlphaFoldDB" id="A0A3K8YD61"/>
<accession>A0A3K8YD61</accession>
<reference evidence="2" key="1">
    <citation type="submission" date="2018-11" db="EMBL/GenBank/DDBJ databases">
        <authorList>
            <consortium name="PulseNet: The National Subtyping Network for Foodborne Disease Surveillance"/>
            <person name="Tarr C.L."/>
            <person name="Trees E."/>
            <person name="Katz L.S."/>
            <person name="Carleton-Romer H.A."/>
            <person name="Stroika S."/>
            <person name="Kucerova Z."/>
            <person name="Roache K.F."/>
            <person name="Sabol A.L."/>
            <person name="Besser J."/>
            <person name="Gerner-Smidt P."/>
        </authorList>
    </citation>
    <scope>NUCLEOTIDE SEQUENCE [LARGE SCALE GENOMIC DNA]</scope>
    <source>
        <strain evidence="2">PNUSAS059688</strain>
    </source>
</reference>
<evidence type="ECO:0000313" key="2">
    <source>
        <dbReference type="EMBL" id="MHI24143.1"/>
    </source>
</evidence>
<feature type="signal peptide" evidence="1">
    <location>
        <begin position="1"/>
        <end position="22"/>
    </location>
</feature>
<gene>
    <name evidence="2" type="ORF">EEM47_20365</name>
</gene>